<feature type="transmembrane region" description="Helical" evidence="1">
    <location>
        <begin position="35"/>
        <end position="56"/>
    </location>
</feature>
<feature type="transmembrane region" description="Helical" evidence="1">
    <location>
        <begin position="178"/>
        <end position="196"/>
    </location>
</feature>
<evidence type="ECO:0000313" key="3">
    <source>
        <dbReference type="Proteomes" id="UP000295773"/>
    </source>
</evidence>
<accession>A0A4R3TG63</accession>
<feature type="transmembrane region" description="Helical" evidence="1">
    <location>
        <begin position="202"/>
        <end position="220"/>
    </location>
</feature>
<keyword evidence="1" id="KW-0472">Membrane</keyword>
<keyword evidence="1" id="KW-1133">Transmembrane helix</keyword>
<organism evidence="2 3">
    <name type="scientific">Longicatena caecimuris</name>
    <dbReference type="NCBI Taxonomy" id="1796635"/>
    <lineage>
        <taxon>Bacteria</taxon>
        <taxon>Bacillati</taxon>
        <taxon>Bacillota</taxon>
        <taxon>Erysipelotrichia</taxon>
        <taxon>Erysipelotrichales</taxon>
        <taxon>Erysipelotrichaceae</taxon>
        <taxon>Longicatena</taxon>
    </lineage>
</organism>
<keyword evidence="1" id="KW-0812">Transmembrane</keyword>
<sequence>MKQPKQSLLKDIIRYGKTKGKAPLDERQMDTLKNLYIELARSVLLAFMIFSIAYGYKEIHGEEISYSYFNLSVGIIGAVTYYYLLRFAYQQVIGIDENFEVLLIPALVFTPSFYMDALWALGFLFDFPAMYFRVVAYLWPLYAILNYLGANKVYQHGKMVMEKEIELGQLSFRSRKMITNYVLFFLIIACMLPISYDMLCHMTLLLAMLFLFYTIWQYGFHTPTNIYVFDEEGLRYHKALWNRKGGYLRYDEIVSVKQQDTFNIGYAKDKVCIHTKQGKDVLLYPENPYRFCTELENLLG</sequence>
<feature type="transmembrane region" description="Helical" evidence="1">
    <location>
        <begin position="130"/>
        <end position="149"/>
    </location>
</feature>
<dbReference type="Proteomes" id="UP000295773">
    <property type="component" value="Unassembled WGS sequence"/>
</dbReference>
<evidence type="ECO:0000313" key="2">
    <source>
        <dbReference type="EMBL" id="TCU60184.1"/>
    </source>
</evidence>
<feature type="transmembrane region" description="Helical" evidence="1">
    <location>
        <begin position="68"/>
        <end position="89"/>
    </location>
</feature>
<evidence type="ECO:0000256" key="1">
    <source>
        <dbReference type="SAM" id="Phobius"/>
    </source>
</evidence>
<feature type="transmembrane region" description="Helical" evidence="1">
    <location>
        <begin position="101"/>
        <end position="124"/>
    </location>
</feature>
<keyword evidence="3" id="KW-1185">Reference proteome</keyword>
<dbReference type="RefSeq" id="WP_132224560.1">
    <property type="nucleotide sequence ID" value="NZ_JANKBG010000008.1"/>
</dbReference>
<gene>
    <name evidence="2" type="ORF">EDD61_10843</name>
</gene>
<name>A0A4R3TG63_9FIRM</name>
<proteinExistence type="predicted"/>
<comment type="caution">
    <text evidence="2">The sequence shown here is derived from an EMBL/GenBank/DDBJ whole genome shotgun (WGS) entry which is preliminary data.</text>
</comment>
<reference evidence="2 3" key="1">
    <citation type="submission" date="2019-03" db="EMBL/GenBank/DDBJ databases">
        <title>Genomic Encyclopedia of Type Strains, Phase IV (KMG-IV): sequencing the most valuable type-strain genomes for metagenomic binning, comparative biology and taxonomic classification.</title>
        <authorList>
            <person name="Goeker M."/>
        </authorList>
    </citation>
    <scope>NUCLEOTIDE SEQUENCE [LARGE SCALE GENOMIC DNA]</scope>
    <source>
        <strain evidence="2 3">DSM 29481</strain>
    </source>
</reference>
<protein>
    <submittedName>
        <fullName evidence="2">Uncharacterized protein</fullName>
    </submittedName>
</protein>
<dbReference type="EMBL" id="SMBP01000008">
    <property type="protein sequence ID" value="TCU60184.1"/>
    <property type="molecule type" value="Genomic_DNA"/>
</dbReference>
<dbReference type="AlphaFoldDB" id="A0A4R3TG63"/>